<reference evidence="6 7" key="1">
    <citation type="submission" date="2018-04" db="EMBL/GenBank/DDBJ databases">
        <title>Complete genome sequence of the nitrogen-fixing bacterium Azospirillum humicireducens type strain SgZ-5.</title>
        <authorList>
            <person name="Yu Z."/>
        </authorList>
    </citation>
    <scope>NUCLEOTIDE SEQUENCE [LARGE SCALE GENOMIC DNA]</scope>
    <source>
        <strain evidence="6 7">SgZ-5</strain>
        <plasmid evidence="6 7">pYZ2</plasmid>
    </source>
</reference>
<dbReference type="CDD" id="cd06171">
    <property type="entry name" value="Sigma70_r4"/>
    <property type="match status" value="1"/>
</dbReference>
<dbReference type="EMBL" id="CP028903">
    <property type="protein sequence ID" value="AWB07206.1"/>
    <property type="molecule type" value="Genomic_DNA"/>
</dbReference>
<dbReference type="PANTHER" id="PTHR43133">
    <property type="entry name" value="RNA POLYMERASE ECF-TYPE SIGMA FACTO"/>
    <property type="match status" value="1"/>
</dbReference>
<evidence type="ECO:0000259" key="5">
    <source>
        <dbReference type="Pfam" id="PF08281"/>
    </source>
</evidence>
<geneLocation type="plasmid" evidence="6 7">
    <name>pYZ2</name>
</geneLocation>
<dbReference type="Gene3D" id="1.10.1740.10">
    <property type="match status" value="1"/>
</dbReference>
<keyword evidence="7" id="KW-1185">Reference proteome</keyword>
<name>A0A2R4VRZ4_9PROT</name>
<keyword evidence="6" id="KW-0614">Plasmid</keyword>
<dbReference type="SUPFAM" id="SSF88659">
    <property type="entry name" value="Sigma3 and sigma4 domains of RNA polymerase sigma factors"/>
    <property type="match status" value="1"/>
</dbReference>
<evidence type="ECO:0000313" key="7">
    <source>
        <dbReference type="Proteomes" id="UP000077405"/>
    </source>
</evidence>
<dbReference type="InterPro" id="IPR039425">
    <property type="entry name" value="RNA_pol_sigma-70-like"/>
</dbReference>
<accession>A0A2R4VRZ4</accession>
<evidence type="ECO:0000256" key="1">
    <source>
        <dbReference type="ARBA" id="ARBA00010641"/>
    </source>
</evidence>
<feature type="domain" description="RNA polymerase sigma factor 70 region 4 type 2" evidence="5">
    <location>
        <begin position="114"/>
        <end position="166"/>
    </location>
</feature>
<proteinExistence type="inferred from homology"/>
<sequence>MFSRRWPGVGIDRKKFEEIYAAERGSLERLATRNVGPSDAPDVVHNVFAAIWERAKDHLVLTPGYFVRATQLMAIGHFRADRRRARLSHAIVEEQYAPPAPQPDRIAAARQDLRQLQAALDGLPQRTRMAFLLNRLHQCTYEEIAVALAVSYSTVERDIARALMACKATDSDGDA</sequence>
<protein>
    <recommendedName>
        <fullName evidence="5">RNA polymerase sigma factor 70 region 4 type 2 domain-containing protein</fullName>
    </recommendedName>
</protein>
<dbReference type="GO" id="GO:0016987">
    <property type="term" value="F:sigma factor activity"/>
    <property type="evidence" value="ECO:0007669"/>
    <property type="project" value="UniProtKB-KW"/>
</dbReference>
<dbReference type="Gene3D" id="1.10.10.10">
    <property type="entry name" value="Winged helix-like DNA-binding domain superfamily/Winged helix DNA-binding domain"/>
    <property type="match status" value="1"/>
</dbReference>
<dbReference type="GO" id="GO:0003677">
    <property type="term" value="F:DNA binding"/>
    <property type="evidence" value="ECO:0007669"/>
    <property type="project" value="InterPro"/>
</dbReference>
<dbReference type="Proteomes" id="UP000077405">
    <property type="component" value="Plasmid pYZ2"/>
</dbReference>
<keyword evidence="4" id="KW-0804">Transcription</keyword>
<keyword evidence="3" id="KW-0731">Sigma factor</keyword>
<evidence type="ECO:0000256" key="2">
    <source>
        <dbReference type="ARBA" id="ARBA00023015"/>
    </source>
</evidence>
<dbReference type="InterPro" id="IPR013324">
    <property type="entry name" value="RNA_pol_sigma_r3/r4-like"/>
</dbReference>
<dbReference type="Pfam" id="PF08281">
    <property type="entry name" value="Sigma70_r4_2"/>
    <property type="match status" value="1"/>
</dbReference>
<dbReference type="AlphaFoldDB" id="A0A2R4VRZ4"/>
<gene>
    <name evidence="6" type="ORF">A6A40_19300</name>
</gene>
<dbReference type="SUPFAM" id="SSF88946">
    <property type="entry name" value="Sigma2 domain of RNA polymerase sigma factors"/>
    <property type="match status" value="1"/>
</dbReference>
<evidence type="ECO:0000256" key="4">
    <source>
        <dbReference type="ARBA" id="ARBA00023163"/>
    </source>
</evidence>
<evidence type="ECO:0000313" key="6">
    <source>
        <dbReference type="EMBL" id="AWB07206.1"/>
    </source>
</evidence>
<dbReference type="InterPro" id="IPR014284">
    <property type="entry name" value="RNA_pol_sigma-70_dom"/>
</dbReference>
<dbReference type="NCBIfam" id="TIGR02937">
    <property type="entry name" value="sigma70-ECF"/>
    <property type="match status" value="1"/>
</dbReference>
<comment type="similarity">
    <text evidence="1">Belongs to the sigma-70 factor family. ECF subfamily.</text>
</comment>
<dbReference type="PANTHER" id="PTHR43133:SF63">
    <property type="entry name" value="RNA POLYMERASE SIGMA FACTOR FECI-RELATED"/>
    <property type="match status" value="1"/>
</dbReference>
<evidence type="ECO:0000256" key="3">
    <source>
        <dbReference type="ARBA" id="ARBA00023082"/>
    </source>
</evidence>
<dbReference type="InterPro" id="IPR013325">
    <property type="entry name" value="RNA_pol_sigma_r2"/>
</dbReference>
<keyword evidence="2" id="KW-0805">Transcription regulation</keyword>
<organism evidence="6 7">
    <name type="scientific">Azospirillum humicireducens</name>
    <dbReference type="NCBI Taxonomy" id="1226968"/>
    <lineage>
        <taxon>Bacteria</taxon>
        <taxon>Pseudomonadati</taxon>
        <taxon>Pseudomonadota</taxon>
        <taxon>Alphaproteobacteria</taxon>
        <taxon>Rhodospirillales</taxon>
        <taxon>Azospirillaceae</taxon>
        <taxon>Azospirillum</taxon>
    </lineage>
</organism>
<dbReference type="InterPro" id="IPR013249">
    <property type="entry name" value="RNA_pol_sigma70_r4_t2"/>
</dbReference>
<dbReference type="KEGG" id="ahu:A6A40_19300"/>
<dbReference type="GO" id="GO:0006352">
    <property type="term" value="P:DNA-templated transcription initiation"/>
    <property type="evidence" value="ECO:0007669"/>
    <property type="project" value="InterPro"/>
</dbReference>
<dbReference type="InterPro" id="IPR036388">
    <property type="entry name" value="WH-like_DNA-bd_sf"/>
</dbReference>